<dbReference type="GO" id="GO:0003964">
    <property type="term" value="F:RNA-directed DNA polymerase activity"/>
    <property type="evidence" value="ECO:0007669"/>
    <property type="project" value="UniProtKB-EC"/>
</dbReference>
<dbReference type="GO" id="GO:0003676">
    <property type="term" value="F:nucleic acid binding"/>
    <property type="evidence" value="ECO:0007669"/>
    <property type="project" value="InterPro"/>
</dbReference>
<dbReference type="Pfam" id="PF00665">
    <property type="entry name" value="rve"/>
    <property type="match status" value="1"/>
</dbReference>
<dbReference type="InterPro" id="IPR012337">
    <property type="entry name" value="RNaseH-like_sf"/>
</dbReference>
<proteinExistence type="predicted"/>
<protein>
    <submittedName>
        <fullName evidence="2">Pro-Pol polyprotein</fullName>
    </submittedName>
</protein>
<dbReference type="Gene3D" id="3.30.420.10">
    <property type="entry name" value="Ribonuclease H-like superfamily/Ribonuclease H"/>
    <property type="match status" value="1"/>
</dbReference>
<dbReference type="PROSITE" id="PS50994">
    <property type="entry name" value="INTEGRASE"/>
    <property type="match status" value="1"/>
</dbReference>
<dbReference type="STRING" id="34720.A0A151JUJ5"/>
<dbReference type="SUPFAM" id="SSF53098">
    <property type="entry name" value="Ribonuclease H-like"/>
    <property type="match status" value="1"/>
</dbReference>
<dbReference type="GO" id="GO:0015074">
    <property type="term" value="P:DNA integration"/>
    <property type="evidence" value="ECO:0007669"/>
    <property type="project" value="InterPro"/>
</dbReference>
<name>A0A151JUJ5_9HYME</name>
<sequence>MVTNVIHVYHDQMTHCGVEKTIQGILNTYWFPVMRKKVILIIVDSCTCFTWLFPNKTINSKEANGCLKNLFDPFGPPSEIVSDRGSAFTSFEFQTFVNSHSRKHRLATVASPWANGLVERIN</sequence>
<reference evidence="2 3" key="1">
    <citation type="submission" date="2016-03" db="EMBL/GenBank/DDBJ databases">
        <title>Trachymyrmex septentrionalis WGS genome.</title>
        <authorList>
            <person name="Nygaard S."/>
            <person name="Hu H."/>
            <person name="Boomsma J."/>
            <person name="Zhang G."/>
        </authorList>
    </citation>
    <scope>NUCLEOTIDE SEQUENCE [LARGE SCALE GENOMIC DNA]</scope>
    <source>
        <strain evidence="2">Tsep2-gDNA-1</strain>
        <tissue evidence="2">Whole body</tissue>
    </source>
</reference>
<dbReference type="InterPro" id="IPR036397">
    <property type="entry name" value="RNaseH_sf"/>
</dbReference>
<accession>A0A151JUJ5</accession>
<evidence type="ECO:0000259" key="1">
    <source>
        <dbReference type="PROSITE" id="PS50994"/>
    </source>
</evidence>
<dbReference type="PANTHER" id="PTHR37984:SF5">
    <property type="entry name" value="PROTEIN NYNRIN-LIKE"/>
    <property type="match status" value="1"/>
</dbReference>
<dbReference type="PANTHER" id="PTHR37984">
    <property type="entry name" value="PROTEIN CBG26694"/>
    <property type="match status" value="1"/>
</dbReference>
<feature type="domain" description="Integrase catalytic" evidence="1">
    <location>
        <begin position="11"/>
        <end position="122"/>
    </location>
</feature>
<evidence type="ECO:0000313" key="3">
    <source>
        <dbReference type="Proteomes" id="UP000078541"/>
    </source>
</evidence>
<evidence type="ECO:0000313" key="2">
    <source>
        <dbReference type="EMBL" id="KYN36180.1"/>
    </source>
</evidence>
<organism evidence="2 3">
    <name type="scientific">Trachymyrmex septentrionalis</name>
    <dbReference type="NCBI Taxonomy" id="34720"/>
    <lineage>
        <taxon>Eukaryota</taxon>
        <taxon>Metazoa</taxon>
        <taxon>Ecdysozoa</taxon>
        <taxon>Arthropoda</taxon>
        <taxon>Hexapoda</taxon>
        <taxon>Insecta</taxon>
        <taxon>Pterygota</taxon>
        <taxon>Neoptera</taxon>
        <taxon>Endopterygota</taxon>
        <taxon>Hymenoptera</taxon>
        <taxon>Apocrita</taxon>
        <taxon>Aculeata</taxon>
        <taxon>Formicoidea</taxon>
        <taxon>Formicidae</taxon>
        <taxon>Myrmicinae</taxon>
        <taxon>Trachymyrmex</taxon>
    </lineage>
</organism>
<dbReference type="InterPro" id="IPR050951">
    <property type="entry name" value="Retrovirus_Pol_polyprotein"/>
</dbReference>
<dbReference type="EMBL" id="KQ981745">
    <property type="protein sequence ID" value="KYN36180.1"/>
    <property type="molecule type" value="Genomic_DNA"/>
</dbReference>
<dbReference type="Proteomes" id="UP000078541">
    <property type="component" value="Unassembled WGS sequence"/>
</dbReference>
<gene>
    <name evidence="2" type="ORF">ALC56_09458</name>
</gene>
<dbReference type="AlphaFoldDB" id="A0A151JUJ5"/>
<dbReference type="InterPro" id="IPR001584">
    <property type="entry name" value="Integrase_cat-core"/>
</dbReference>
<keyword evidence="3" id="KW-1185">Reference proteome</keyword>